<sequence>MLKTLTEKLRRHSLNETQHFQLKISYHASEDGGESDDLEGENQELVQIDRENKQNSSRSPLATNQLQNQEALSLARVQKLRVLFDPGLDRHSSEEELERISREFVQQASKGRKWSLQQTGRGGRHGDASTSSSDEEVKALCGPAEPDTHLSASPSPVPFSASPPHRLTPLAREQARPIILAHFDQSPSYKRQRVQGRPSLDLEKMQQKMLFKKNCVGKTRFIKIRSIRGSCLPPRYIYDPSSFAFHSLSTLKPQSPLLATEETPCA</sequence>
<dbReference type="EMBL" id="JAGXEW010000005">
    <property type="protein sequence ID" value="KAK1171201.1"/>
    <property type="molecule type" value="Genomic_DNA"/>
</dbReference>
<dbReference type="PANTHER" id="PTHR41142">
    <property type="entry name" value="SI:DKEY-16J16.4"/>
    <property type="match status" value="1"/>
</dbReference>
<gene>
    <name evidence="2" type="ORF">AOXY_G5938</name>
</gene>
<comment type="caution">
    <text evidence="2">The sequence shown here is derived from an EMBL/GenBank/DDBJ whole genome shotgun (WGS) entry which is preliminary data.</text>
</comment>
<reference evidence="2" key="1">
    <citation type="submission" date="2022-02" db="EMBL/GenBank/DDBJ databases">
        <title>Atlantic sturgeon de novo genome assembly.</title>
        <authorList>
            <person name="Stock M."/>
            <person name="Klopp C."/>
            <person name="Guiguen Y."/>
            <person name="Cabau C."/>
            <person name="Parinello H."/>
            <person name="Santidrian Yebra-Pimentel E."/>
            <person name="Kuhl H."/>
            <person name="Dirks R.P."/>
            <person name="Guessner J."/>
            <person name="Wuertz S."/>
            <person name="Du K."/>
            <person name="Schartl M."/>
        </authorList>
    </citation>
    <scope>NUCLEOTIDE SEQUENCE</scope>
    <source>
        <strain evidence="2">STURGEONOMICS-FGT-2020</strain>
        <tissue evidence="2">Whole blood</tissue>
    </source>
</reference>
<organism evidence="2 3">
    <name type="scientific">Acipenser oxyrinchus oxyrinchus</name>
    <dbReference type="NCBI Taxonomy" id="40147"/>
    <lineage>
        <taxon>Eukaryota</taxon>
        <taxon>Metazoa</taxon>
        <taxon>Chordata</taxon>
        <taxon>Craniata</taxon>
        <taxon>Vertebrata</taxon>
        <taxon>Euteleostomi</taxon>
        <taxon>Actinopterygii</taxon>
        <taxon>Chondrostei</taxon>
        <taxon>Acipenseriformes</taxon>
        <taxon>Acipenseridae</taxon>
        <taxon>Acipenser</taxon>
    </lineage>
</organism>
<evidence type="ECO:0000313" key="3">
    <source>
        <dbReference type="Proteomes" id="UP001230051"/>
    </source>
</evidence>
<feature type="compositionally biased region" description="Polar residues" evidence="1">
    <location>
        <begin position="108"/>
        <end position="119"/>
    </location>
</feature>
<proteinExistence type="predicted"/>
<dbReference type="Proteomes" id="UP001230051">
    <property type="component" value="Unassembled WGS sequence"/>
</dbReference>
<evidence type="ECO:0000256" key="1">
    <source>
        <dbReference type="SAM" id="MobiDB-lite"/>
    </source>
</evidence>
<accession>A0AAD8GBJ7</accession>
<dbReference type="AlphaFoldDB" id="A0AAD8GBJ7"/>
<name>A0AAD8GBJ7_ACIOX</name>
<dbReference type="PANTHER" id="PTHR41142:SF1">
    <property type="entry name" value="SI:DKEY-16J16.4"/>
    <property type="match status" value="1"/>
</dbReference>
<evidence type="ECO:0000313" key="2">
    <source>
        <dbReference type="EMBL" id="KAK1171201.1"/>
    </source>
</evidence>
<keyword evidence="3" id="KW-1185">Reference proteome</keyword>
<feature type="region of interest" description="Disordered" evidence="1">
    <location>
        <begin position="108"/>
        <end position="165"/>
    </location>
</feature>
<protein>
    <submittedName>
        <fullName evidence="2">Uncharacterized protein</fullName>
    </submittedName>
</protein>
<feature type="compositionally biased region" description="Low complexity" evidence="1">
    <location>
        <begin position="151"/>
        <end position="164"/>
    </location>
</feature>